<dbReference type="InterPro" id="IPR044144">
    <property type="entry name" value="SAF_UxaA/GarD"/>
</dbReference>
<feature type="compositionally biased region" description="Basic and acidic residues" evidence="2">
    <location>
        <begin position="80"/>
        <end position="97"/>
    </location>
</feature>
<dbReference type="PANTHER" id="PTHR30536:SF5">
    <property type="entry name" value="ALTRONATE DEHYDRATASE"/>
    <property type="match status" value="1"/>
</dbReference>
<keyword evidence="1" id="KW-0456">Lyase</keyword>
<feature type="region of interest" description="Disordered" evidence="2">
    <location>
        <begin position="77"/>
        <end position="97"/>
    </location>
</feature>
<dbReference type="InterPro" id="IPR013974">
    <property type="entry name" value="SAF"/>
</dbReference>
<dbReference type="FunFam" id="2.30.130.110:FF:000003">
    <property type="entry name" value="D-galactarate dehydratase"/>
    <property type="match status" value="1"/>
</dbReference>
<keyword evidence="5" id="KW-1185">Reference proteome</keyword>
<dbReference type="InterPro" id="IPR052172">
    <property type="entry name" value="UxaA_altronate/galactarate_dh"/>
</dbReference>
<dbReference type="AlphaFoldDB" id="A0A157PGG6"/>
<evidence type="ECO:0000313" key="4">
    <source>
        <dbReference type="EMBL" id="SAI69671.1"/>
    </source>
</evidence>
<dbReference type="Pfam" id="PF08666">
    <property type="entry name" value="SAF"/>
    <property type="match status" value="1"/>
</dbReference>
<dbReference type="RefSeq" id="WP_025513019.1">
    <property type="nucleotide sequence ID" value="NZ_JBJCJJ010000006.1"/>
</dbReference>
<dbReference type="Gene3D" id="2.30.130.110">
    <property type="match status" value="1"/>
</dbReference>
<dbReference type="GO" id="GO:0016829">
    <property type="term" value="F:lyase activity"/>
    <property type="evidence" value="ECO:0007669"/>
    <property type="project" value="UniProtKB-KW"/>
</dbReference>
<keyword evidence="4" id="KW-0378">Hydrolase</keyword>
<reference evidence="4 5" key="1">
    <citation type="submission" date="2016-04" db="EMBL/GenBank/DDBJ databases">
        <authorList>
            <consortium name="Pathogen Informatics"/>
        </authorList>
    </citation>
    <scope>NUCLEOTIDE SEQUENCE [LARGE SCALE GENOMIC DNA]</scope>
    <source>
        <strain evidence="4 5">H044680328</strain>
    </source>
</reference>
<dbReference type="GO" id="GO:0016787">
    <property type="term" value="F:hydrolase activity"/>
    <property type="evidence" value="ECO:0007669"/>
    <property type="project" value="UniProtKB-KW"/>
</dbReference>
<accession>A0A157PGG6</accession>
<evidence type="ECO:0000256" key="2">
    <source>
        <dbReference type="SAM" id="MobiDB-lite"/>
    </source>
</evidence>
<gene>
    <name evidence="4" type="ORF">SAMEA3906487_01883</name>
</gene>
<dbReference type="OrthoDB" id="9804574at2"/>
<dbReference type="STRING" id="123899.SAMEA3906487_01883"/>
<sequence length="97" mass="10271">MKANLALMIDPSDHVATAFVALPAGSNVAVQAGPAAYRVTLRDAIPCGHKFALTDIDEGSEVRKYGAPIGRATRPISAGDHIHLHNLESQRGRGDRS</sequence>
<evidence type="ECO:0000259" key="3">
    <source>
        <dbReference type="SMART" id="SM00858"/>
    </source>
</evidence>
<dbReference type="KEGG" id="btrm:SAMEA390648701883"/>
<protein>
    <submittedName>
        <fullName evidence="4">UxaA family hydrolase</fullName>
    </submittedName>
</protein>
<proteinExistence type="predicted"/>
<organism evidence="4 5">
    <name type="scientific">Bordetella trematum</name>
    <dbReference type="NCBI Taxonomy" id="123899"/>
    <lineage>
        <taxon>Bacteria</taxon>
        <taxon>Pseudomonadati</taxon>
        <taxon>Pseudomonadota</taxon>
        <taxon>Betaproteobacteria</taxon>
        <taxon>Burkholderiales</taxon>
        <taxon>Alcaligenaceae</taxon>
        <taxon>Bordetella</taxon>
    </lineage>
</organism>
<dbReference type="EMBL" id="LT546645">
    <property type="protein sequence ID" value="SAI69671.1"/>
    <property type="molecule type" value="Genomic_DNA"/>
</dbReference>
<evidence type="ECO:0000313" key="5">
    <source>
        <dbReference type="Proteomes" id="UP000076825"/>
    </source>
</evidence>
<feature type="domain" description="SAF" evidence="3">
    <location>
        <begin position="13"/>
        <end position="88"/>
    </location>
</feature>
<dbReference type="GO" id="GO:0019698">
    <property type="term" value="P:D-galacturonate catabolic process"/>
    <property type="evidence" value="ECO:0007669"/>
    <property type="project" value="TreeGrafter"/>
</dbReference>
<dbReference type="CDD" id="cd11613">
    <property type="entry name" value="SAF_AH_GD"/>
    <property type="match status" value="1"/>
</dbReference>
<dbReference type="Proteomes" id="UP000076825">
    <property type="component" value="Chromosome 1"/>
</dbReference>
<name>A0A157PGG6_9BORD</name>
<dbReference type="PANTHER" id="PTHR30536">
    <property type="entry name" value="ALTRONATE/GALACTARATE DEHYDRATASE"/>
    <property type="match status" value="1"/>
</dbReference>
<evidence type="ECO:0000256" key="1">
    <source>
        <dbReference type="ARBA" id="ARBA00023239"/>
    </source>
</evidence>
<dbReference type="SMART" id="SM00858">
    <property type="entry name" value="SAF"/>
    <property type="match status" value="1"/>
</dbReference>
<dbReference type="eggNOG" id="COG2721">
    <property type="taxonomic scope" value="Bacteria"/>
</dbReference>
<dbReference type="PATRIC" id="fig|123899.6.peg.1872"/>